<name>A0A4Y3IL37_9VIBR</name>
<proteinExistence type="predicted"/>
<reference evidence="2 3" key="1">
    <citation type="submission" date="2019-06" db="EMBL/GenBank/DDBJ databases">
        <title>Whole genome shotgun sequence of Vibrio comitans NBRC 102076.</title>
        <authorList>
            <person name="Hosoyama A."/>
            <person name="Uohara A."/>
            <person name="Ohji S."/>
            <person name="Ichikawa N."/>
        </authorList>
    </citation>
    <scope>NUCLEOTIDE SEQUENCE [LARGE SCALE GENOMIC DNA]</scope>
    <source>
        <strain evidence="2 3">NBRC 102076</strain>
    </source>
</reference>
<evidence type="ECO:0000256" key="1">
    <source>
        <dbReference type="SAM" id="Phobius"/>
    </source>
</evidence>
<keyword evidence="1" id="KW-1133">Transmembrane helix</keyword>
<dbReference type="EMBL" id="BJLH01000005">
    <property type="protein sequence ID" value="GEA60239.1"/>
    <property type="molecule type" value="Genomic_DNA"/>
</dbReference>
<evidence type="ECO:0000313" key="2">
    <source>
        <dbReference type="EMBL" id="GEA60239.1"/>
    </source>
</evidence>
<organism evidence="2 3">
    <name type="scientific">Vibrio comitans NBRC 102076</name>
    <dbReference type="NCBI Taxonomy" id="1219078"/>
    <lineage>
        <taxon>Bacteria</taxon>
        <taxon>Pseudomonadati</taxon>
        <taxon>Pseudomonadota</taxon>
        <taxon>Gammaproteobacteria</taxon>
        <taxon>Vibrionales</taxon>
        <taxon>Vibrionaceae</taxon>
        <taxon>Vibrio</taxon>
    </lineage>
</organism>
<feature type="transmembrane region" description="Helical" evidence="1">
    <location>
        <begin position="59"/>
        <end position="80"/>
    </location>
</feature>
<comment type="caution">
    <text evidence="2">The sequence shown here is derived from an EMBL/GenBank/DDBJ whole genome shotgun (WGS) entry which is preliminary data.</text>
</comment>
<keyword evidence="1" id="KW-0812">Transmembrane</keyword>
<feature type="transmembrane region" description="Helical" evidence="1">
    <location>
        <begin position="6"/>
        <end position="24"/>
    </location>
</feature>
<accession>A0A4Y3IL37</accession>
<keyword evidence="3" id="KW-1185">Reference proteome</keyword>
<dbReference type="AlphaFoldDB" id="A0A4Y3IL37"/>
<keyword evidence="1" id="KW-0472">Membrane</keyword>
<evidence type="ECO:0000313" key="3">
    <source>
        <dbReference type="Proteomes" id="UP000318242"/>
    </source>
</evidence>
<sequence>MLSWPIVFDFLSVLLLVVLAVAATKSMESLRKAIWSAQKNDVSEDLVRKSLAKLSLNRAVLVLTIATIVIKVALILGQVLDLDSIDKSGLLDDSVVQYIVVE</sequence>
<protein>
    <submittedName>
        <fullName evidence="2">Uncharacterized protein</fullName>
    </submittedName>
</protein>
<dbReference type="Proteomes" id="UP000318242">
    <property type="component" value="Unassembled WGS sequence"/>
</dbReference>
<dbReference type="RefSeq" id="WP_244311374.1">
    <property type="nucleotide sequence ID" value="NZ_BJLH01000005.1"/>
</dbReference>
<gene>
    <name evidence="2" type="ORF">VCO01S_14320</name>
</gene>